<dbReference type="InterPro" id="IPR057316">
    <property type="entry name" value="Rab11-FIP3/4_dom"/>
</dbReference>
<feature type="compositionally biased region" description="Low complexity" evidence="1">
    <location>
        <begin position="49"/>
        <end position="95"/>
    </location>
</feature>
<organism evidence="3 4">
    <name type="scientific">Orchesella dallaii</name>
    <dbReference type="NCBI Taxonomy" id="48710"/>
    <lineage>
        <taxon>Eukaryota</taxon>
        <taxon>Metazoa</taxon>
        <taxon>Ecdysozoa</taxon>
        <taxon>Arthropoda</taxon>
        <taxon>Hexapoda</taxon>
        <taxon>Collembola</taxon>
        <taxon>Entomobryomorpha</taxon>
        <taxon>Entomobryoidea</taxon>
        <taxon>Orchesellidae</taxon>
        <taxon>Orchesellinae</taxon>
        <taxon>Orchesella</taxon>
    </lineage>
</organism>
<sequence>MTHQMKSNKNSNSNNYYGFSSSPDAIGNDGTGPSQSQGLAGGGLSFIIHSNGNVNNPHINSNPHHQQQQSQLGSISSVSSSSGISSGSNTITKSSTFNGNTFTRSKPKERKPIPSYFSQGSQEEDVASSSASSSTASTPTSPPATAGSSRGPLATGKGIIIPTLTLSPDTPPSGGGAGAIAKEKTHRNSSSASDLFFTGNSSVLHKPSESSSGNSTNFKVGKDDKTFRSSESSRSASGSGSSKRNVSSLSNNSTSSSSINFQPGACSTFILTEGEEFPEELGKERGGIGVSASTSGRRNRNLVDTITNVASSADKYAEPINNTGVGSSGSSSTTMKVESQQQLSADGAALPIPLNIGSPNGSSSGIHSNLSGEEENFECFGEGSESFTLETGSADTSLNLPRDGADIDLAGSGVGGASTPLSRNSWNRTSLRKSPQNNGEAMGYRRWGSFRNAPGTKRTPPVVTSSNALANQLYRSSSFHSSGRSSAGDAEEMYSDGSLEDEVIDLTHKVHHLEEKMNVLAENQSDADDRYTREKEKNAELSTKVFMLEEQLRETELRGEEKLREEQRRFKEFQSRWDREKQLQSENYEIRLQSMEKDLSTAKSESTRLRNQLERERSEKDHFSDRCLEMEREVGNLREENRSLQDQGRKDRESMAVESAGAQQALLELKREVENMRQFQMQNSPSSLRRQEENIHVEFELQELKSRLIEKEEEVKKLRKQNEHLQDANDELNAQLLNRGLEEGRTLLTTINSVPAGDSLAAEFEAMSQDQVWFIIAI</sequence>
<evidence type="ECO:0000313" key="4">
    <source>
        <dbReference type="Proteomes" id="UP001642540"/>
    </source>
</evidence>
<evidence type="ECO:0000313" key="3">
    <source>
        <dbReference type="EMBL" id="CAL8092532.1"/>
    </source>
</evidence>
<dbReference type="Proteomes" id="UP001642540">
    <property type="component" value="Unassembled WGS sequence"/>
</dbReference>
<feature type="compositionally biased region" description="Low complexity" evidence="1">
    <location>
        <begin position="159"/>
        <end position="168"/>
    </location>
</feature>
<feature type="region of interest" description="Disordered" evidence="1">
    <location>
        <begin position="638"/>
        <end position="659"/>
    </location>
</feature>
<feature type="region of interest" description="Disordered" evidence="1">
    <location>
        <begin position="411"/>
        <end position="443"/>
    </location>
</feature>
<feature type="compositionally biased region" description="Low complexity" evidence="1">
    <location>
        <begin position="229"/>
        <end position="259"/>
    </location>
</feature>
<evidence type="ECO:0000256" key="1">
    <source>
        <dbReference type="SAM" id="MobiDB-lite"/>
    </source>
</evidence>
<protein>
    <recommendedName>
        <fullName evidence="2">Rab11-FIP3/4 domain-containing protein</fullName>
    </recommendedName>
</protein>
<dbReference type="EMBL" id="CAXLJM020000025">
    <property type="protein sequence ID" value="CAL8092532.1"/>
    <property type="molecule type" value="Genomic_DNA"/>
</dbReference>
<feature type="compositionally biased region" description="Low complexity" evidence="1">
    <location>
        <begin position="476"/>
        <end position="486"/>
    </location>
</feature>
<gene>
    <name evidence="3" type="ORF">ODALV1_LOCUS8250</name>
</gene>
<keyword evidence="4" id="KW-1185">Reference proteome</keyword>
<reference evidence="3 4" key="1">
    <citation type="submission" date="2024-08" db="EMBL/GenBank/DDBJ databases">
        <authorList>
            <person name="Cucini C."/>
            <person name="Frati F."/>
        </authorList>
    </citation>
    <scope>NUCLEOTIDE SEQUENCE [LARGE SCALE GENOMIC DNA]</scope>
</reference>
<feature type="region of interest" description="Disordered" evidence="1">
    <location>
        <begin position="1"/>
        <end position="259"/>
    </location>
</feature>
<dbReference type="PANTHER" id="PTHR15726:SF7">
    <property type="entry name" value="NUCLEAR FALLOUT, ISOFORM J"/>
    <property type="match status" value="1"/>
</dbReference>
<feature type="region of interest" description="Disordered" evidence="1">
    <location>
        <begin position="476"/>
        <end position="496"/>
    </location>
</feature>
<evidence type="ECO:0000259" key="2">
    <source>
        <dbReference type="Pfam" id="PF25450"/>
    </source>
</evidence>
<comment type="caution">
    <text evidence="3">The sequence shown here is derived from an EMBL/GenBank/DDBJ whole genome shotgun (WGS) entry which is preliminary data.</text>
</comment>
<dbReference type="InterPro" id="IPR051977">
    <property type="entry name" value="Rab11-interacting_regulator"/>
</dbReference>
<feature type="domain" description="Rab11-FIP3/4" evidence="2">
    <location>
        <begin position="530"/>
        <end position="653"/>
    </location>
</feature>
<feature type="compositionally biased region" description="Basic and acidic residues" evidence="1">
    <location>
        <begin position="638"/>
        <end position="655"/>
    </location>
</feature>
<feature type="compositionally biased region" description="Low complexity" evidence="1">
    <location>
        <begin position="7"/>
        <end position="22"/>
    </location>
</feature>
<accession>A0ABP1Q7V2</accession>
<proteinExistence type="predicted"/>
<feature type="compositionally biased region" description="Low complexity" evidence="1">
    <location>
        <begin position="127"/>
        <end position="149"/>
    </location>
</feature>
<dbReference type="PANTHER" id="PTHR15726">
    <property type="entry name" value="RAB11-FAMILY INTERACTING PROTEIN"/>
    <property type="match status" value="1"/>
</dbReference>
<name>A0ABP1Q7V2_9HEXA</name>
<dbReference type="Pfam" id="PF25450">
    <property type="entry name" value="Rab11-FIP3"/>
    <property type="match status" value="1"/>
</dbReference>
<feature type="compositionally biased region" description="Polar residues" evidence="1">
    <location>
        <begin position="188"/>
        <end position="218"/>
    </location>
</feature>
<feature type="region of interest" description="Disordered" evidence="1">
    <location>
        <begin position="596"/>
        <end position="626"/>
    </location>
</feature>
<feature type="compositionally biased region" description="Polar residues" evidence="1">
    <location>
        <begin position="419"/>
        <end position="439"/>
    </location>
</feature>